<evidence type="ECO:0000313" key="2">
    <source>
        <dbReference type="Proteomes" id="UP000593576"/>
    </source>
</evidence>
<reference evidence="1 2" key="1">
    <citation type="journal article" date="2019" name="Genome Biol. Evol.">
        <title>Insights into the evolution of the New World diploid cottons (Gossypium, subgenus Houzingenia) based on genome sequencing.</title>
        <authorList>
            <person name="Grover C.E."/>
            <person name="Arick M.A. 2nd"/>
            <person name="Thrash A."/>
            <person name="Conover J.L."/>
            <person name="Sanders W.S."/>
            <person name="Peterson D.G."/>
            <person name="Frelichowski J.E."/>
            <person name="Scheffler J.A."/>
            <person name="Scheffler B.E."/>
            <person name="Wendel J.F."/>
        </authorList>
    </citation>
    <scope>NUCLEOTIDE SEQUENCE [LARGE SCALE GENOMIC DNA]</scope>
    <source>
        <strain evidence="1">1</strain>
        <tissue evidence="1">Leaf</tissue>
    </source>
</reference>
<keyword evidence="2" id="KW-1185">Reference proteome</keyword>
<name>A0A7J9N2E3_GOSSC</name>
<dbReference type="EMBL" id="JABFAF010267605">
    <property type="protein sequence ID" value="MBA0877246.1"/>
    <property type="molecule type" value="Genomic_DNA"/>
</dbReference>
<dbReference type="AlphaFoldDB" id="A0A7J9N2E3"/>
<comment type="caution">
    <text evidence="1">The sequence shown here is derived from an EMBL/GenBank/DDBJ whole genome shotgun (WGS) entry which is preliminary data.</text>
</comment>
<dbReference type="Proteomes" id="UP000593576">
    <property type="component" value="Unassembled WGS sequence"/>
</dbReference>
<gene>
    <name evidence="1" type="ORF">Goshw_017393</name>
</gene>
<organism evidence="1 2">
    <name type="scientific">Gossypium schwendimanii</name>
    <name type="common">Cotton</name>
    <dbReference type="NCBI Taxonomy" id="34291"/>
    <lineage>
        <taxon>Eukaryota</taxon>
        <taxon>Viridiplantae</taxon>
        <taxon>Streptophyta</taxon>
        <taxon>Embryophyta</taxon>
        <taxon>Tracheophyta</taxon>
        <taxon>Spermatophyta</taxon>
        <taxon>Magnoliopsida</taxon>
        <taxon>eudicotyledons</taxon>
        <taxon>Gunneridae</taxon>
        <taxon>Pentapetalae</taxon>
        <taxon>rosids</taxon>
        <taxon>malvids</taxon>
        <taxon>Malvales</taxon>
        <taxon>Malvaceae</taxon>
        <taxon>Malvoideae</taxon>
        <taxon>Gossypium</taxon>
    </lineage>
</organism>
<evidence type="ECO:0000313" key="1">
    <source>
        <dbReference type="EMBL" id="MBA0877246.1"/>
    </source>
</evidence>
<sequence>MQPIGEMHAVNSLGGF</sequence>
<accession>A0A7J9N2E3</accession>
<protein>
    <submittedName>
        <fullName evidence="1">Uncharacterized protein</fullName>
    </submittedName>
</protein>
<proteinExistence type="predicted"/>